<keyword evidence="7" id="KW-0153">Cholesterol metabolism</keyword>
<dbReference type="PANTHER" id="PTHR13769:SF1">
    <property type="entry name" value="APOLIPOPROTEIN B-100"/>
    <property type="match status" value="1"/>
</dbReference>
<evidence type="ECO:0000256" key="2">
    <source>
        <dbReference type="ARBA" id="ARBA00004502"/>
    </source>
</evidence>
<feature type="domain" description="VWFA" evidence="19">
    <location>
        <begin position="2014"/>
        <end position="2233"/>
    </location>
</feature>
<dbReference type="GO" id="GO:0005811">
    <property type="term" value="C:lipid droplet"/>
    <property type="evidence" value="ECO:0007669"/>
    <property type="project" value="UniProtKB-SubCell"/>
</dbReference>
<evidence type="ECO:0000259" key="21">
    <source>
        <dbReference type="PROSITE" id="PS51233"/>
    </source>
</evidence>
<keyword evidence="16" id="KW-0850">VLDL</keyword>
<dbReference type="SUPFAM" id="SSF56968">
    <property type="entry name" value="Lipovitellin-phosvitin complex, beta-sheet shell regions"/>
    <property type="match status" value="2"/>
</dbReference>
<reference evidence="22" key="2">
    <citation type="submission" date="2020-06" db="EMBL/GenBank/DDBJ databases">
        <authorList>
            <person name="Sheffer M."/>
        </authorList>
    </citation>
    <scope>NUCLEOTIDE SEQUENCE</scope>
</reference>
<evidence type="ECO:0000256" key="8">
    <source>
        <dbReference type="ARBA" id="ARBA00022674"/>
    </source>
</evidence>
<feature type="domain" description="VWFD" evidence="21">
    <location>
        <begin position="1761"/>
        <end position="1927"/>
    </location>
</feature>
<dbReference type="InterPro" id="IPR011030">
    <property type="entry name" value="Lipovitellin_superhlx_dom"/>
</dbReference>
<comment type="caution">
    <text evidence="17">Lacks conserved residue(s) required for the propagation of feature annotation.</text>
</comment>
<dbReference type="PROSITE" id="PS50234">
    <property type="entry name" value="VWFA"/>
    <property type="match status" value="1"/>
</dbReference>
<keyword evidence="5" id="KW-0963">Cytoplasm</keyword>
<dbReference type="SMART" id="SM01169">
    <property type="entry name" value="DUF1943"/>
    <property type="match status" value="1"/>
</dbReference>
<keyword evidence="23" id="KW-1185">Reference proteome</keyword>
<evidence type="ECO:0000256" key="13">
    <source>
        <dbReference type="ARBA" id="ARBA00023098"/>
    </source>
</evidence>
<evidence type="ECO:0000256" key="11">
    <source>
        <dbReference type="ARBA" id="ARBA00022729"/>
    </source>
</evidence>
<protein>
    <submittedName>
        <fullName evidence="22">Apolipoprotein B-100 like protein</fullName>
    </submittedName>
</protein>
<keyword evidence="12" id="KW-0445">Lipid transport</keyword>
<dbReference type="GO" id="GO:0034362">
    <property type="term" value="C:low-density lipoprotein particle"/>
    <property type="evidence" value="ECO:0007669"/>
    <property type="project" value="UniProtKB-KW"/>
</dbReference>
<keyword evidence="13" id="KW-0443">Lipid metabolism</keyword>
<dbReference type="InterPro" id="IPR001846">
    <property type="entry name" value="VWF_type-D"/>
</dbReference>
<dbReference type="InterPro" id="IPR001747">
    <property type="entry name" value="Vitellogenin_N"/>
</dbReference>
<dbReference type="InterPro" id="IPR015255">
    <property type="entry name" value="Vitellinogen_open_b-sht"/>
</dbReference>
<evidence type="ECO:0000256" key="17">
    <source>
        <dbReference type="PROSITE-ProRule" id="PRU00557"/>
    </source>
</evidence>
<evidence type="ECO:0000256" key="1">
    <source>
        <dbReference type="ARBA" id="ARBA00004496"/>
    </source>
</evidence>
<dbReference type="InterPro" id="IPR002035">
    <property type="entry name" value="VWF_A"/>
</dbReference>
<dbReference type="PROSITE" id="PS51211">
    <property type="entry name" value="VITELLOGENIN"/>
    <property type="match status" value="1"/>
</dbReference>
<evidence type="ECO:0000256" key="6">
    <source>
        <dbReference type="ARBA" id="ARBA00022525"/>
    </source>
</evidence>
<comment type="subcellular location">
    <subcellularLocation>
        <location evidence="1">Cytoplasm</location>
    </subcellularLocation>
    <subcellularLocation>
        <location evidence="2">Lipid droplet</location>
    </subcellularLocation>
    <subcellularLocation>
        <location evidence="3">Secreted</location>
    </subcellularLocation>
</comment>
<evidence type="ECO:0000256" key="18">
    <source>
        <dbReference type="SAM" id="SignalP"/>
    </source>
</evidence>
<feature type="domain" description="Vitellogenin" evidence="20">
    <location>
        <begin position="32"/>
        <end position="687"/>
    </location>
</feature>
<dbReference type="Pfam" id="PF09172">
    <property type="entry name" value="Vit_open_b-sht"/>
    <property type="match status" value="1"/>
</dbReference>
<gene>
    <name evidence="22" type="ORF">HNY73_011441</name>
</gene>
<evidence type="ECO:0000256" key="7">
    <source>
        <dbReference type="ARBA" id="ARBA00022548"/>
    </source>
</evidence>
<comment type="caution">
    <text evidence="22">The sequence shown here is derived from an EMBL/GenBank/DDBJ whole genome shotgun (WGS) entry which is preliminary data.</text>
</comment>
<dbReference type="Gene3D" id="2.30.230.10">
    <property type="entry name" value="Lipovitellin, beta-sheet shell regions, chain A"/>
    <property type="match status" value="1"/>
</dbReference>
<dbReference type="SMART" id="SM00216">
    <property type="entry name" value="VWD"/>
    <property type="match status" value="1"/>
</dbReference>
<dbReference type="GO" id="GO:0008201">
    <property type="term" value="F:heparin binding"/>
    <property type="evidence" value="ECO:0007669"/>
    <property type="project" value="UniProtKB-KW"/>
</dbReference>
<dbReference type="GO" id="GO:0034361">
    <property type="term" value="C:very-low-density lipoprotein particle"/>
    <property type="evidence" value="ECO:0007669"/>
    <property type="project" value="UniProtKB-KW"/>
</dbReference>
<keyword evidence="9" id="KW-0551">Lipid droplet</keyword>
<keyword evidence="11 18" id="KW-0732">Signal</keyword>
<name>A0A8T0F991_ARGBR</name>
<evidence type="ECO:0000313" key="23">
    <source>
        <dbReference type="Proteomes" id="UP000807504"/>
    </source>
</evidence>
<dbReference type="InterPro" id="IPR052418">
    <property type="entry name" value="Apolipoprotein_B"/>
</dbReference>
<dbReference type="GO" id="GO:0005737">
    <property type="term" value="C:cytoplasm"/>
    <property type="evidence" value="ECO:0007669"/>
    <property type="project" value="UniProtKB-SubCell"/>
</dbReference>
<dbReference type="GO" id="GO:0005319">
    <property type="term" value="F:lipid transporter activity"/>
    <property type="evidence" value="ECO:0007669"/>
    <property type="project" value="InterPro"/>
</dbReference>
<dbReference type="PANTHER" id="PTHR13769">
    <property type="entry name" value="APOLIPOPROTEIN B"/>
    <property type="match status" value="1"/>
</dbReference>
<proteinExistence type="predicted"/>
<evidence type="ECO:0000259" key="20">
    <source>
        <dbReference type="PROSITE" id="PS51211"/>
    </source>
</evidence>
<organism evidence="22 23">
    <name type="scientific">Argiope bruennichi</name>
    <name type="common">Wasp spider</name>
    <name type="synonym">Aranea bruennichi</name>
    <dbReference type="NCBI Taxonomy" id="94029"/>
    <lineage>
        <taxon>Eukaryota</taxon>
        <taxon>Metazoa</taxon>
        <taxon>Ecdysozoa</taxon>
        <taxon>Arthropoda</taxon>
        <taxon>Chelicerata</taxon>
        <taxon>Arachnida</taxon>
        <taxon>Araneae</taxon>
        <taxon>Araneomorphae</taxon>
        <taxon>Entelegynae</taxon>
        <taxon>Araneoidea</taxon>
        <taxon>Araneidae</taxon>
        <taxon>Argiope</taxon>
    </lineage>
</organism>
<dbReference type="Proteomes" id="UP000807504">
    <property type="component" value="Unassembled WGS sequence"/>
</dbReference>
<accession>A0A8T0F991</accession>
<dbReference type="EMBL" id="JABXBU010000030">
    <property type="protein sequence ID" value="KAF8785960.1"/>
    <property type="molecule type" value="Genomic_DNA"/>
</dbReference>
<keyword evidence="4" id="KW-0813">Transport</keyword>
<evidence type="ECO:0000256" key="9">
    <source>
        <dbReference type="ARBA" id="ARBA00022677"/>
    </source>
</evidence>
<evidence type="ECO:0000256" key="3">
    <source>
        <dbReference type="ARBA" id="ARBA00004613"/>
    </source>
</evidence>
<keyword evidence="8" id="KW-0358">Heparin-binding</keyword>
<sequence length="2266" mass="260127">MWILSILSCLLILFIGSHKSEVCPPTDAESVLHSGYEYNYKFSSEAIAEAPGTTNDKSKILIQCAVFLSHTTDCYYTLNLNDCKLNAIGGPTGIEVAWIADQSLHELSKYPVLFSLVNGEVSEMYTDENDPIHLVNIKRGALSAFVFKLSYTTSAKEEMHTDIHGTCPLVSTPLEASNGSVRTTKNMQLCAFPRRKDWNFSPYSLFWNMSFIQHFINSTADCNYDIDINEKRLNKVYCKERHAIMLESEVFVQSNIHYTMEYLNASPVTGRKDLSSLTRKIDILYEYERTPDPTSNPENFLPVAKKMFAELVEHSLDEIRLFTISQFTDFVAWIRLAKSLIPLLDTVKSCSYLQERECTPLVKGLGMSYLKDALIQCNSIACFEALSHLVKTKDISGEYLNYYAWGNMHFSKPTIIKYIMSICHDTDSDLCWTSMGNIIRRIYLTHPDLTDMDYKLLKDVVQNFHDNIGRFCASTDPNPKTYSLLLRNLKTVRNMGETYLFLIPDGDQQLTKCVFKSHVPDYVRTFALETLQTVNTCRDDESCDKIYHTLLSILLSTAESTSLRALSYEHLVQLPQKYGFEEEVFAILKRDGNLQLKSYIASNLKSLFKDPHYLKKADKFVKSMNQLLDDNDLSLNSLIHHPDVKSISKMNSMSVNIPFVPEQMKTFGLRTISSQIYESSDVIPRYFNYEMIFEAFGKLIHAFQLEGYSEGFEKVAIVFQRLVKDFNSEMPSYEKFFSALLESVKEFKLEGMDSPEEYNFNETVLKNIWKLEQMYRTFKPKSKPFLSFFSDVFGNTISYFSSGNPASFSKMLEIHTLLDDVERGLVYNSTRIVRIIEASHQVPTMMGLPLNWTTNATLGFSWRNGFKLNLHPKDFEIHSEAFTQPSVALTFLNRMVIDFPTVTQIGVQANSSGYSSTQWKAKLDYSKSKKIFSFIKPTKLQKVLEIFRTNQLIKHDVYEEIEDRGVERTSSSSCTDDHVSSLLGFQTCLSKSYPVVTARIKPWTLIAGGCKWQLLINPFDEKLEAYSVEMVESSNKKSKEVILKFSTSGRKKIGSNRRETYRFSRENHKNGDDEKIVGLLSYENLNSSRKWLHTILPASFWENETKAWIQFQISWKGEKNLIETDNWRTVCFLKDPHTVINLNASSFEVNEREQININLTKTEISTGKLLGFAHYTYELWRSPRNNPDDKEMKTYNLTIARNSWAFQIKRILNDEQLEYEVTLKKAVMTPEIEGIDNSAGRWNNEGNQWYQANEQELKLIVKFARGLRSADELTGKYTVLKNENLGDFDNELIDATIRFYYPIASRQESLTLDGFIIISSGSFMFRIQNDFVAKSSYNEFEFISHGLFKMQEESTSLYYKSYFKHVPTEAEVDQVLEASLISNDCLGAQLKHKIDSQFFDLSSNITYSCNFNGEGTHTFLLHLLSNSSYWNMLNLEINQSIEDLSSDYTYETCNFIHPLLLINVTADWTGTPRNHKKRILFTCRKEDCQSTELLLKFLKNSYKIAKLTMPADPNKFLVEKTVSPSGKKVKFRINYSDDEDDVSKDLQLHGEILDENHHIWNIKFNVDTYKRVKSLFKKAYGSVKDSIIRMAMDTYHPVNKLMKPSLKVPLYEYVKNLQKQVQEFMLGSLQNMEETLRSLRPFYEAPLILVTNIAFTGKEITWQAYNSIKRKSIIIWAFHYFELPKYFNDTIAYFKYNIPEFLEILVHDDRIIRWEFVTGRIIKMRNFYKWPSFSLKGFKLILFPSEDEEIQSQYQASKSNKIAMIFGPRHIYTFDGHLYDSADYSHDCTFLLAHDLQKSTFTVLSDKNAIHILFPEMVVSVNEENEVFVNGSDVPSTLPLEAHNGKVVVRKSEIVEIWSPSLRVVCSSKDFLCILELDALHSGATFGLLGNADGSSLNDFSLPEGKMITNSLQFISSFEVSGKTECKNLKLHPIQSFAYETISNCASQFSGLCRFNENSFKSFQDICKSDLEENRHACYAAAGYSALCFYKKLKGTTNCNGKQHESKKIGQELEVVFIVQEHHSFVVAGEKNSPYKGIERLLTALNEKFQTNGYLKITFSIVGFGGKGARYQPTVHSRKSSWVPLKIVLDDLLKTLLFEGDKDADTLEALEYALEVLGYDTFHSKIFIVLTPKDKQSRNKKAIRDLQQNMEKNGISVYTLSSYSSIEKGSKVFGVREDGHIIPSSTKNGTAFLDYPKGDLAKLALATRGSVFLTKFVLSNSPASFFRKFADEVWAKVQKEAEACRECSSVKSSWWWQVNECNIVHC</sequence>
<evidence type="ECO:0000313" key="22">
    <source>
        <dbReference type="EMBL" id="KAF8785960.1"/>
    </source>
</evidence>
<dbReference type="GO" id="GO:0008203">
    <property type="term" value="P:cholesterol metabolic process"/>
    <property type="evidence" value="ECO:0007669"/>
    <property type="project" value="UniProtKB-KW"/>
</dbReference>
<feature type="signal peptide" evidence="18">
    <location>
        <begin position="1"/>
        <end position="19"/>
    </location>
</feature>
<evidence type="ECO:0000256" key="12">
    <source>
        <dbReference type="ARBA" id="ARBA00023055"/>
    </source>
</evidence>
<dbReference type="PROSITE" id="PS51233">
    <property type="entry name" value="VWFD"/>
    <property type="match status" value="1"/>
</dbReference>
<dbReference type="Gene3D" id="1.25.10.20">
    <property type="entry name" value="Vitellinogen, superhelical"/>
    <property type="match status" value="1"/>
</dbReference>
<evidence type="ECO:0000259" key="19">
    <source>
        <dbReference type="PROSITE" id="PS50234"/>
    </source>
</evidence>
<dbReference type="Gene3D" id="2.20.80.10">
    <property type="entry name" value="Lipovitellin-phosvitin complex, chain A, domain 4"/>
    <property type="match status" value="1"/>
</dbReference>
<dbReference type="SUPFAM" id="SSF48431">
    <property type="entry name" value="Lipovitellin-phosvitin complex, superhelical domain"/>
    <property type="match status" value="1"/>
</dbReference>
<dbReference type="InterPro" id="IPR015819">
    <property type="entry name" value="Lipid_transp_b-sht_shell"/>
</dbReference>
<keyword evidence="14" id="KW-1207">Sterol metabolism</keyword>
<keyword evidence="10" id="KW-0427">LDL</keyword>
<reference evidence="22" key="1">
    <citation type="journal article" date="2020" name="bioRxiv">
        <title>Chromosome-level reference genome of the European wasp spider Argiope bruennichi: a resource for studies on range expansion and evolutionary adaptation.</title>
        <authorList>
            <person name="Sheffer M.M."/>
            <person name="Hoppe A."/>
            <person name="Krehenwinkel H."/>
            <person name="Uhl G."/>
            <person name="Kuss A.W."/>
            <person name="Jensen L."/>
            <person name="Jensen C."/>
            <person name="Gillespie R.G."/>
            <person name="Hoff K.J."/>
            <person name="Prost S."/>
        </authorList>
    </citation>
    <scope>NUCLEOTIDE SEQUENCE</scope>
</reference>
<evidence type="ECO:0000256" key="10">
    <source>
        <dbReference type="ARBA" id="ARBA00022710"/>
    </source>
</evidence>
<evidence type="ECO:0000256" key="5">
    <source>
        <dbReference type="ARBA" id="ARBA00022490"/>
    </source>
</evidence>
<keyword evidence="6" id="KW-0964">Secreted</keyword>
<evidence type="ECO:0000256" key="4">
    <source>
        <dbReference type="ARBA" id="ARBA00022448"/>
    </source>
</evidence>
<evidence type="ECO:0000256" key="15">
    <source>
        <dbReference type="ARBA" id="ARBA00023221"/>
    </source>
</evidence>
<dbReference type="Pfam" id="PF00094">
    <property type="entry name" value="VWD"/>
    <property type="match status" value="1"/>
</dbReference>
<feature type="chain" id="PRO_5035715097" evidence="18">
    <location>
        <begin position="20"/>
        <end position="2266"/>
    </location>
</feature>
<dbReference type="InterPro" id="IPR015816">
    <property type="entry name" value="Vitellinogen_b-sht_N"/>
</dbReference>
<dbReference type="Pfam" id="PF01347">
    <property type="entry name" value="Vitellogenin_N"/>
    <property type="match status" value="1"/>
</dbReference>
<evidence type="ECO:0000256" key="16">
    <source>
        <dbReference type="ARBA" id="ARBA00023313"/>
    </source>
</evidence>
<keyword evidence="15" id="KW-0753">Steroid metabolism</keyword>
<evidence type="ECO:0000256" key="14">
    <source>
        <dbReference type="ARBA" id="ARBA00023166"/>
    </source>
</evidence>
<dbReference type="SMART" id="SM00638">
    <property type="entry name" value="LPD_N"/>
    <property type="match status" value="1"/>
</dbReference>